<proteinExistence type="inferred from homology"/>
<evidence type="ECO:0000313" key="5">
    <source>
        <dbReference type="EMBL" id="GMG31846.1"/>
    </source>
</evidence>
<dbReference type="GO" id="GO:0006487">
    <property type="term" value="P:protein N-linked glycosylation"/>
    <property type="evidence" value="ECO:0007669"/>
    <property type="project" value="TreeGrafter"/>
</dbReference>
<dbReference type="PANTHER" id="PTHR31121">
    <property type="entry name" value="ALPHA-1,2 MANNOSYLTRANSFERASE KTR1"/>
    <property type="match status" value="1"/>
</dbReference>
<evidence type="ECO:0000256" key="3">
    <source>
        <dbReference type="ARBA" id="ARBA00022679"/>
    </source>
</evidence>
<dbReference type="EMBL" id="BSYA01000091">
    <property type="protein sequence ID" value="GMG31846.1"/>
    <property type="molecule type" value="Genomic_DNA"/>
</dbReference>
<accession>A0AAN5BYH1</accession>
<organism evidence="5 6">
    <name type="scientific">Aspergillus oryzae</name>
    <name type="common">Yellow koji mold</name>
    <dbReference type="NCBI Taxonomy" id="5062"/>
    <lineage>
        <taxon>Eukaryota</taxon>
        <taxon>Fungi</taxon>
        <taxon>Dikarya</taxon>
        <taxon>Ascomycota</taxon>
        <taxon>Pezizomycotina</taxon>
        <taxon>Eurotiomycetes</taxon>
        <taxon>Eurotiomycetidae</taxon>
        <taxon>Eurotiales</taxon>
        <taxon>Aspergillaceae</taxon>
        <taxon>Aspergillus</taxon>
        <taxon>Aspergillus subgen. Circumdati</taxon>
    </lineage>
</organism>
<evidence type="ECO:0000256" key="4">
    <source>
        <dbReference type="SAM" id="Phobius"/>
    </source>
</evidence>
<dbReference type="SUPFAM" id="SSF53448">
    <property type="entry name" value="Nucleotide-diphospho-sugar transferases"/>
    <property type="match status" value="1"/>
</dbReference>
<sequence length="205" mass="23266">MGLTQRISKWLPSSPSLPVDDVSREKGRNISRFAFFKRRIRLKGNSSISIPLGFVLLFPCLVIVLVLLLFVRHPSSPGGILIPAGTPPSIRLGKRANAAFVVLARNKELDGVIQSLKSIERHFNRWFHYPYVFLNDGDFDDTFKDTVKNYTSAPVEFGKIDDTMWGYPKWVDHEVAKEGIRKQGDAAIMYGGMESYHHMCRFYSG</sequence>
<keyword evidence="4" id="KW-0812">Transmembrane</keyword>
<gene>
    <name evidence="5" type="ORF">Aory04_000766300</name>
</gene>
<keyword evidence="3" id="KW-0808">Transferase</keyword>
<protein>
    <submittedName>
        <fullName evidence="5">Unnamed protein product</fullName>
    </submittedName>
</protein>
<dbReference type="Gene3D" id="3.90.550.10">
    <property type="entry name" value="Spore Coat Polysaccharide Biosynthesis Protein SpsA, Chain A"/>
    <property type="match status" value="1"/>
</dbReference>
<dbReference type="GO" id="GO:0000026">
    <property type="term" value="F:alpha-1,2-mannosyltransferase activity"/>
    <property type="evidence" value="ECO:0007669"/>
    <property type="project" value="TreeGrafter"/>
</dbReference>
<dbReference type="GO" id="GO:0016020">
    <property type="term" value="C:membrane"/>
    <property type="evidence" value="ECO:0007669"/>
    <property type="project" value="InterPro"/>
</dbReference>
<evidence type="ECO:0000256" key="1">
    <source>
        <dbReference type="ARBA" id="ARBA00007677"/>
    </source>
</evidence>
<dbReference type="InterPro" id="IPR002685">
    <property type="entry name" value="Glyco_trans_15"/>
</dbReference>
<reference evidence="5" key="1">
    <citation type="submission" date="2023-04" db="EMBL/GenBank/DDBJ databases">
        <title>Aspergillus oryzae NBRC 4228.</title>
        <authorList>
            <person name="Ichikawa N."/>
            <person name="Sato H."/>
            <person name="Tonouchi N."/>
        </authorList>
    </citation>
    <scope>NUCLEOTIDE SEQUENCE</scope>
    <source>
        <strain evidence="5">NBRC 4228</strain>
    </source>
</reference>
<name>A0AAN5BYH1_ASPOZ</name>
<comment type="caution">
    <text evidence="5">The sequence shown here is derived from an EMBL/GenBank/DDBJ whole genome shotgun (WGS) entry which is preliminary data.</text>
</comment>
<keyword evidence="2" id="KW-0328">Glycosyltransferase</keyword>
<comment type="similarity">
    <text evidence="1">Belongs to the glycosyltransferase 15 family.</text>
</comment>
<dbReference type="PANTHER" id="PTHR31121:SF2">
    <property type="entry name" value="MANNOSYLTRANSFERASE KTR5-RELATED"/>
    <property type="match status" value="1"/>
</dbReference>
<dbReference type="GO" id="GO:0000032">
    <property type="term" value="P:cell wall mannoprotein biosynthetic process"/>
    <property type="evidence" value="ECO:0007669"/>
    <property type="project" value="TreeGrafter"/>
</dbReference>
<evidence type="ECO:0000256" key="2">
    <source>
        <dbReference type="ARBA" id="ARBA00022676"/>
    </source>
</evidence>
<dbReference type="GO" id="GO:0005794">
    <property type="term" value="C:Golgi apparatus"/>
    <property type="evidence" value="ECO:0007669"/>
    <property type="project" value="TreeGrafter"/>
</dbReference>
<dbReference type="AlphaFoldDB" id="A0AAN5BYH1"/>
<dbReference type="Proteomes" id="UP001165205">
    <property type="component" value="Unassembled WGS sequence"/>
</dbReference>
<keyword evidence="4" id="KW-0472">Membrane</keyword>
<feature type="transmembrane region" description="Helical" evidence="4">
    <location>
        <begin position="48"/>
        <end position="71"/>
    </location>
</feature>
<evidence type="ECO:0000313" key="6">
    <source>
        <dbReference type="Proteomes" id="UP001165205"/>
    </source>
</evidence>
<keyword evidence="4" id="KW-1133">Transmembrane helix</keyword>
<dbReference type="Pfam" id="PF01793">
    <property type="entry name" value="Glyco_transf_15"/>
    <property type="match status" value="1"/>
</dbReference>
<dbReference type="InterPro" id="IPR029044">
    <property type="entry name" value="Nucleotide-diphossugar_trans"/>
</dbReference>